<protein>
    <submittedName>
        <fullName evidence="2">Uncharacterized protein</fullName>
    </submittedName>
</protein>
<dbReference type="HOGENOM" id="CLU_1593287_0_0_5"/>
<dbReference type="RefSeq" id="WP_011477137.1">
    <property type="nucleotide sequence ID" value="NC_007940.1"/>
</dbReference>
<name>Q1RJC0_RICBR</name>
<organism evidence="2 3">
    <name type="scientific">Rickettsia bellii (strain RML369-C)</name>
    <dbReference type="NCBI Taxonomy" id="336407"/>
    <lineage>
        <taxon>Bacteria</taxon>
        <taxon>Pseudomonadati</taxon>
        <taxon>Pseudomonadota</taxon>
        <taxon>Alphaproteobacteria</taxon>
        <taxon>Rickettsiales</taxon>
        <taxon>Rickettsiaceae</taxon>
        <taxon>Rickettsieae</taxon>
        <taxon>Rickettsia</taxon>
        <taxon>belli group</taxon>
    </lineage>
</organism>
<dbReference type="Proteomes" id="UP000001951">
    <property type="component" value="Chromosome"/>
</dbReference>
<dbReference type="KEGG" id="rbe:RBE_0463"/>
<reference evidence="2 3" key="1">
    <citation type="journal article" date="2006" name="PLoS Genet.">
        <title>Genome sequence of Rickettsia bellii illuminates the role of amoebae in gene exchanges between intracellular pathogens.</title>
        <authorList>
            <person name="Ogata H."/>
            <person name="La Scola B."/>
            <person name="Audic S."/>
            <person name="Renesto P."/>
            <person name="Blanc G."/>
            <person name="Robert C."/>
            <person name="Fournier P.-E."/>
            <person name="Claverie J.-M."/>
            <person name="Raoult D."/>
        </authorList>
    </citation>
    <scope>NUCLEOTIDE SEQUENCE [LARGE SCALE GENOMIC DNA]</scope>
    <source>
        <strain evidence="2 3">RML369-C</strain>
    </source>
</reference>
<dbReference type="AlphaFoldDB" id="Q1RJC0"/>
<evidence type="ECO:0000256" key="1">
    <source>
        <dbReference type="SAM" id="Phobius"/>
    </source>
</evidence>
<evidence type="ECO:0000313" key="2">
    <source>
        <dbReference type="EMBL" id="ABE04544.1"/>
    </source>
</evidence>
<accession>Q1RJC0</accession>
<keyword evidence="1" id="KW-0812">Transmembrane</keyword>
<keyword evidence="1" id="KW-0472">Membrane</keyword>
<feature type="transmembrane region" description="Helical" evidence="1">
    <location>
        <begin position="43"/>
        <end position="66"/>
    </location>
</feature>
<keyword evidence="1" id="KW-1133">Transmembrane helix</keyword>
<gene>
    <name evidence="2" type="ordered locus">RBE_0463</name>
</gene>
<evidence type="ECO:0000313" key="3">
    <source>
        <dbReference type="Proteomes" id="UP000001951"/>
    </source>
</evidence>
<proteinExistence type="predicted"/>
<sequence length="174" mass="19781">MQNQDTNYKTIIRELEKSYDSYIKNKEIVINVVLDTVTIGGGLVLTTSTVGVGTALGITILGSIIFSENCIRKVYKKKLLNALSVGELGDVEEIEKYYKQLPKKLREDWSDANFFPKLADHLKEKFFEDKIYSFDKDNNFNSQELDDFGGNDINDDWVSLTGNDKTVKIISYDS</sequence>
<dbReference type="EMBL" id="CP000087">
    <property type="protein sequence ID" value="ABE04544.1"/>
    <property type="molecule type" value="Genomic_DNA"/>
</dbReference>